<evidence type="ECO:0000256" key="1">
    <source>
        <dbReference type="ARBA" id="ARBA00003618"/>
    </source>
</evidence>
<evidence type="ECO:0000256" key="2">
    <source>
        <dbReference type="ARBA" id="ARBA00009441"/>
    </source>
</evidence>
<dbReference type="RefSeq" id="WP_130141006.1">
    <property type="nucleotide sequence ID" value="NZ_SGIT01000001.1"/>
</dbReference>
<name>A0A4Q6XR03_9SPHI</name>
<dbReference type="GO" id="GO:0009432">
    <property type="term" value="P:SOS response"/>
    <property type="evidence" value="ECO:0007669"/>
    <property type="project" value="TreeGrafter"/>
</dbReference>
<dbReference type="InterPro" id="IPR004604">
    <property type="entry name" value="DNA_recomb/repair_RecN"/>
</dbReference>
<protein>
    <recommendedName>
        <fullName evidence="3 9">DNA repair protein RecN</fullName>
    </recommendedName>
    <alternativeName>
        <fullName evidence="8 9">Recombination protein N</fullName>
    </alternativeName>
</protein>
<dbReference type="SUPFAM" id="SSF52540">
    <property type="entry name" value="P-loop containing nucleoside triphosphate hydrolases"/>
    <property type="match status" value="2"/>
</dbReference>
<dbReference type="Pfam" id="PF02463">
    <property type="entry name" value="SMC_N"/>
    <property type="match status" value="1"/>
</dbReference>
<reference evidence="12 13" key="1">
    <citation type="submission" date="2019-02" db="EMBL/GenBank/DDBJ databases">
        <authorList>
            <person name="Li Y."/>
        </authorList>
    </citation>
    <scope>NUCLEOTIDE SEQUENCE [LARGE SCALE GENOMIC DNA]</scope>
    <source>
        <strain evidence="12 13">30C10-4-7</strain>
    </source>
</reference>
<sequence length="553" mass="62036">MLNRLFIKNYALIENLDIQFDKGLNIITGETGAGKSIMMGALGLILGNRAEGKHFFREDQKCVIEGFFKIDAYGLRDFFQENDLEYDDQTIIRREIAVDGKSRAFVNDSPVTLNVLRLLGEQLIDIHSQHATMQLNTERFQLMILDNVAKNNAVLHDYKQHLSKYKQQQESLNRLREDIAGANAALDFNQFQFDELDQAHLEEGEQEKLEAELSQLENAEEIKRGLLRASHLLSESEQSITFSLKDTLQQLQAVQLFMPSVEELAGRLQSAWIEVKDIADEVSAKEQDVFMDEGRLVEVNERLSLLYSLQKKHRVETVAELITLRDELEQKILVVANQGDQLAALEQEVARCLNLLEKAAIRLHETRQQAVGQVEEYVQTVLAAVGMPNAQLKIELSLLEIDKYKITGADEIRFLFSANKGQSLQAIHRVASGGELSRVMLAVKSLVAQTSALPTIIFDEIDTGISGEVALKVGEIMERLAGNMQVLAITHLPQIASKGQAHFKVFKQDEGDKTKTDIILLAKQDRVLEVAQMLSGANPGASALQHAKELIER</sequence>
<accession>A0A4Q6XR03</accession>
<dbReference type="PIRSF" id="PIRSF003128">
    <property type="entry name" value="RecN"/>
    <property type="match status" value="1"/>
</dbReference>
<keyword evidence="5 9" id="KW-0227">DNA damage</keyword>
<evidence type="ECO:0000256" key="5">
    <source>
        <dbReference type="ARBA" id="ARBA00022763"/>
    </source>
</evidence>
<evidence type="ECO:0000256" key="8">
    <source>
        <dbReference type="ARBA" id="ARBA00033408"/>
    </source>
</evidence>
<gene>
    <name evidence="12" type="primary">recN</name>
    <name evidence="12" type="ORF">EWE74_08340</name>
</gene>
<keyword evidence="13" id="KW-1185">Reference proteome</keyword>
<evidence type="ECO:0000313" key="12">
    <source>
        <dbReference type="EMBL" id="RZF62783.1"/>
    </source>
</evidence>
<dbReference type="OrthoDB" id="9806954at2"/>
<evidence type="ECO:0000256" key="6">
    <source>
        <dbReference type="ARBA" id="ARBA00022840"/>
    </source>
</evidence>
<feature type="domain" description="RecF/RecN/SMC N-terminal" evidence="11">
    <location>
        <begin position="2"/>
        <end position="511"/>
    </location>
</feature>
<dbReference type="InterPro" id="IPR003395">
    <property type="entry name" value="RecF/RecN/SMC_N"/>
</dbReference>
<comment type="similarity">
    <text evidence="2 9">Belongs to the RecN family.</text>
</comment>
<dbReference type="GO" id="GO:0006281">
    <property type="term" value="P:DNA repair"/>
    <property type="evidence" value="ECO:0007669"/>
    <property type="project" value="UniProtKB-KW"/>
</dbReference>
<keyword evidence="7 9" id="KW-0234">DNA repair</keyword>
<comment type="function">
    <text evidence="1 9">May be involved in recombinational repair of damaged DNA.</text>
</comment>
<keyword evidence="4" id="KW-0547">Nucleotide-binding</keyword>
<keyword evidence="10" id="KW-0175">Coiled coil</keyword>
<dbReference type="GO" id="GO:0043590">
    <property type="term" value="C:bacterial nucleoid"/>
    <property type="evidence" value="ECO:0007669"/>
    <property type="project" value="TreeGrafter"/>
</dbReference>
<proteinExistence type="inferred from homology"/>
<comment type="caution">
    <text evidence="12">The sequence shown here is derived from an EMBL/GenBank/DDBJ whole genome shotgun (WGS) entry which is preliminary data.</text>
</comment>
<dbReference type="GO" id="GO:0005524">
    <property type="term" value="F:ATP binding"/>
    <property type="evidence" value="ECO:0007669"/>
    <property type="project" value="UniProtKB-KW"/>
</dbReference>
<dbReference type="PANTHER" id="PTHR11059">
    <property type="entry name" value="DNA REPAIR PROTEIN RECN"/>
    <property type="match status" value="1"/>
</dbReference>
<evidence type="ECO:0000259" key="11">
    <source>
        <dbReference type="Pfam" id="PF02463"/>
    </source>
</evidence>
<evidence type="ECO:0000256" key="9">
    <source>
        <dbReference type="PIRNR" id="PIRNR003128"/>
    </source>
</evidence>
<dbReference type="Gene3D" id="3.40.50.300">
    <property type="entry name" value="P-loop containing nucleotide triphosphate hydrolases"/>
    <property type="match status" value="2"/>
</dbReference>
<dbReference type="CDD" id="cd03241">
    <property type="entry name" value="ABC_RecN"/>
    <property type="match status" value="2"/>
</dbReference>
<dbReference type="GO" id="GO:0006310">
    <property type="term" value="P:DNA recombination"/>
    <property type="evidence" value="ECO:0007669"/>
    <property type="project" value="InterPro"/>
</dbReference>
<evidence type="ECO:0000256" key="3">
    <source>
        <dbReference type="ARBA" id="ARBA00021315"/>
    </source>
</evidence>
<dbReference type="PANTHER" id="PTHR11059:SF0">
    <property type="entry name" value="DNA REPAIR PROTEIN RECN"/>
    <property type="match status" value="1"/>
</dbReference>
<evidence type="ECO:0000256" key="10">
    <source>
        <dbReference type="SAM" id="Coils"/>
    </source>
</evidence>
<keyword evidence="6" id="KW-0067">ATP-binding</keyword>
<dbReference type="NCBIfam" id="TIGR00634">
    <property type="entry name" value="recN"/>
    <property type="match status" value="1"/>
</dbReference>
<evidence type="ECO:0000256" key="7">
    <source>
        <dbReference type="ARBA" id="ARBA00023204"/>
    </source>
</evidence>
<organism evidence="12 13">
    <name type="scientific">Sphingobacterium corticibacterium</name>
    <dbReference type="NCBI Taxonomy" id="2484746"/>
    <lineage>
        <taxon>Bacteria</taxon>
        <taxon>Pseudomonadati</taxon>
        <taxon>Bacteroidota</taxon>
        <taxon>Sphingobacteriia</taxon>
        <taxon>Sphingobacteriales</taxon>
        <taxon>Sphingobacteriaceae</taxon>
        <taxon>Sphingobacterium</taxon>
    </lineage>
</organism>
<evidence type="ECO:0000256" key="4">
    <source>
        <dbReference type="ARBA" id="ARBA00022741"/>
    </source>
</evidence>
<dbReference type="AlphaFoldDB" id="A0A4Q6XR03"/>
<evidence type="ECO:0000313" key="13">
    <source>
        <dbReference type="Proteomes" id="UP000292855"/>
    </source>
</evidence>
<dbReference type="Proteomes" id="UP000292855">
    <property type="component" value="Unassembled WGS sequence"/>
</dbReference>
<dbReference type="EMBL" id="SGIT01000001">
    <property type="protein sequence ID" value="RZF62783.1"/>
    <property type="molecule type" value="Genomic_DNA"/>
</dbReference>
<feature type="coiled-coil region" evidence="10">
    <location>
        <begin position="155"/>
        <end position="229"/>
    </location>
</feature>
<dbReference type="InterPro" id="IPR027417">
    <property type="entry name" value="P-loop_NTPase"/>
</dbReference>